<dbReference type="EMBL" id="CAWVOH010000004">
    <property type="protein sequence ID" value="CAK8054864.1"/>
    <property type="molecule type" value="Genomic_DNA"/>
</dbReference>
<dbReference type="PANTHER" id="PTHR33594">
    <property type="entry name" value="SUPERFAMILY HYDROLASE, PUTATIVE (AFU_ORTHOLOGUE AFUA_1G03035)-RELATED"/>
    <property type="match status" value="1"/>
</dbReference>
<accession>A0ABP0ERB9</accession>
<proteinExistence type="predicted"/>
<evidence type="ECO:0000313" key="2">
    <source>
        <dbReference type="EMBL" id="CAK8054864.1"/>
    </source>
</evidence>
<name>A0ABP0ERB9_9LACO</name>
<dbReference type="Proteomes" id="UP001314241">
    <property type="component" value="Unassembled WGS sequence"/>
</dbReference>
<feature type="domain" description="HD/PDEase" evidence="1">
    <location>
        <begin position="19"/>
        <end position="139"/>
    </location>
</feature>
<sequence>MPNLGKIDAFARETLASDTTGHDYRHVKRVADWAARFYQNDLGEMPADKAAILLAASLLHDTIDDKVVADVPGQIQRVEKLLGQADFSPEAVAEIMDIITHLSYSANLKEHYQLSAIGQYVQDADRIEALGAIGIARAFAYGGAKGRALADPDILPMTDVRDKQAYRKNNGPTVNHFYEKLFKLPALFNTPAGRQEADKRALYMKNFLRTFNEETGLLTDPAFDLDL</sequence>
<comment type="caution">
    <text evidence="2">The sequence shown here is derived from an EMBL/GenBank/DDBJ whole genome shotgun (WGS) entry which is preliminary data.</text>
</comment>
<organism evidence="2 3">
    <name type="scientific">Eupransor demetentiae</name>
    <dbReference type="NCBI Taxonomy" id="3109584"/>
    <lineage>
        <taxon>Bacteria</taxon>
        <taxon>Bacillati</taxon>
        <taxon>Bacillota</taxon>
        <taxon>Bacilli</taxon>
        <taxon>Lactobacillales</taxon>
        <taxon>Lactobacillaceae</taxon>
        <taxon>Eupransor</taxon>
    </lineage>
</organism>
<reference evidence="2 3" key="1">
    <citation type="submission" date="2024-01" db="EMBL/GenBank/DDBJ databases">
        <authorList>
            <person name="Botero Cardona J."/>
        </authorList>
    </citation>
    <scope>NUCLEOTIDE SEQUENCE [LARGE SCALE GENOMIC DNA]</scope>
    <source>
        <strain evidence="2 3">LMG 33000</strain>
    </source>
</reference>
<dbReference type="SUPFAM" id="SSF109604">
    <property type="entry name" value="HD-domain/PDEase-like"/>
    <property type="match status" value="1"/>
</dbReference>
<protein>
    <submittedName>
        <fullName evidence="2">Includes HD domain of RNase Y (RnaY)</fullName>
    </submittedName>
</protein>
<dbReference type="PANTHER" id="PTHR33594:SF1">
    <property type="entry name" value="HD_PDEASE DOMAIN-CONTAINING PROTEIN"/>
    <property type="match status" value="1"/>
</dbReference>
<dbReference type="RefSeq" id="WP_349642410.1">
    <property type="nucleotide sequence ID" value="NZ_CAWVOH010000004.1"/>
</dbReference>
<dbReference type="Gene3D" id="1.10.472.50">
    <property type="entry name" value="HD-domain/PDEase-like"/>
    <property type="match status" value="1"/>
</dbReference>
<keyword evidence="3" id="KW-1185">Reference proteome</keyword>
<dbReference type="Gene3D" id="1.20.58.1910">
    <property type="match status" value="1"/>
</dbReference>
<dbReference type="InterPro" id="IPR003607">
    <property type="entry name" value="HD/PDEase_dom"/>
</dbReference>
<dbReference type="SMART" id="SM00471">
    <property type="entry name" value="HDc"/>
    <property type="match status" value="1"/>
</dbReference>
<evidence type="ECO:0000259" key="1">
    <source>
        <dbReference type="SMART" id="SM00471"/>
    </source>
</evidence>
<gene>
    <name evidence="2" type="ORF">R54876_GBNLAHCA_01447</name>
</gene>
<evidence type="ECO:0000313" key="3">
    <source>
        <dbReference type="Proteomes" id="UP001314241"/>
    </source>
</evidence>